<dbReference type="InterPro" id="IPR003439">
    <property type="entry name" value="ABC_transporter-like_ATP-bd"/>
</dbReference>
<comment type="caution">
    <text evidence="5">The sequence shown here is derived from an EMBL/GenBank/DDBJ whole genome shotgun (WGS) entry which is preliminary data.</text>
</comment>
<protein>
    <submittedName>
        <fullName evidence="5">ABC transporter ATP-binding protein</fullName>
    </submittedName>
</protein>
<reference evidence="5" key="1">
    <citation type="submission" date="2020-10" db="EMBL/GenBank/DDBJ databases">
        <authorList>
            <person name="Gilroy R."/>
        </authorList>
    </citation>
    <scope>NUCLEOTIDE SEQUENCE</scope>
    <source>
        <strain evidence="5">9366</strain>
    </source>
</reference>
<keyword evidence="1" id="KW-0813">Transport</keyword>
<dbReference type="InterPro" id="IPR017871">
    <property type="entry name" value="ABC_transporter-like_CS"/>
</dbReference>
<keyword evidence="3 5" id="KW-0067">ATP-binding</keyword>
<dbReference type="InterPro" id="IPR027417">
    <property type="entry name" value="P-loop_NTPase"/>
</dbReference>
<dbReference type="Pfam" id="PF00005">
    <property type="entry name" value="ABC_tran"/>
    <property type="match status" value="1"/>
</dbReference>
<evidence type="ECO:0000313" key="6">
    <source>
        <dbReference type="Proteomes" id="UP000824145"/>
    </source>
</evidence>
<dbReference type="SMART" id="SM00382">
    <property type="entry name" value="AAA"/>
    <property type="match status" value="1"/>
</dbReference>
<feature type="domain" description="ABC transporter" evidence="4">
    <location>
        <begin position="2"/>
        <end position="234"/>
    </location>
</feature>
<accession>A0A9D1MKY4</accession>
<dbReference type="PROSITE" id="PS50893">
    <property type="entry name" value="ABC_TRANSPORTER_2"/>
    <property type="match status" value="1"/>
</dbReference>
<sequence length="247" mass="27441">MLEVQNLTKTYKGQPSPAIENVSLQINEGEIMAFLGPNGAGKSTALKCITGIHPYDSGSVTVCGCDLKKDPIGAKMNIGYVSDDHATYENLTGSDYLNFVCNVYRVPLKERKSRIEELARQLELEAALDKQINGYSHGMKQKICIIAALVHRPKLWILDEPMTGLDPRSAHVLKELMRRHCDEGNSVFFSSHVLEVVEKLCDRLAIINRGKIIEVMSMDELRNRKEDVSLEEFFLSVTGGSDVGEGV</sequence>
<dbReference type="InterPro" id="IPR051782">
    <property type="entry name" value="ABC_Transporter_VariousFunc"/>
</dbReference>
<dbReference type="Proteomes" id="UP000824145">
    <property type="component" value="Unassembled WGS sequence"/>
</dbReference>
<name>A0A9D1MKY4_9FIRM</name>
<dbReference type="SUPFAM" id="SSF52540">
    <property type="entry name" value="P-loop containing nucleoside triphosphate hydrolases"/>
    <property type="match status" value="1"/>
</dbReference>
<organism evidence="5 6">
    <name type="scientific">Candidatus Caccalectryoclostridium excrementigallinarum</name>
    <dbReference type="NCBI Taxonomy" id="2840710"/>
    <lineage>
        <taxon>Bacteria</taxon>
        <taxon>Bacillati</taxon>
        <taxon>Bacillota</taxon>
        <taxon>Clostridia</taxon>
        <taxon>Christensenellales</taxon>
        <taxon>Christensenellaceae</taxon>
        <taxon>Christensenellaceae incertae sedis</taxon>
        <taxon>Candidatus Caccalectryoclostridium</taxon>
    </lineage>
</organism>
<dbReference type="PROSITE" id="PS00211">
    <property type="entry name" value="ABC_TRANSPORTER_1"/>
    <property type="match status" value="1"/>
</dbReference>
<reference evidence="5" key="2">
    <citation type="journal article" date="2021" name="PeerJ">
        <title>Extensive microbial diversity within the chicken gut microbiome revealed by metagenomics and culture.</title>
        <authorList>
            <person name="Gilroy R."/>
            <person name="Ravi A."/>
            <person name="Getino M."/>
            <person name="Pursley I."/>
            <person name="Horton D.L."/>
            <person name="Alikhan N.F."/>
            <person name="Baker D."/>
            <person name="Gharbi K."/>
            <person name="Hall N."/>
            <person name="Watson M."/>
            <person name="Adriaenssens E.M."/>
            <person name="Foster-Nyarko E."/>
            <person name="Jarju S."/>
            <person name="Secka A."/>
            <person name="Antonio M."/>
            <person name="Oren A."/>
            <person name="Chaudhuri R.R."/>
            <person name="La Ragione R."/>
            <person name="Hildebrand F."/>
            <person name="Pallen M.J."/>
        </authorList>
    </citation>
    <scope>NUCLEOTIDE SEQUENCE</scope>
    <source>
        <strain evidence="5">9366</strain>
    </source>
</reference>
<keyword evidence="2" id="KW-0547">Nucleotide-binding</keyword>
<gene>
    <name evidence="5" type="ORF">IAB07_00260</name>
</gene>
<evidence type="ECO:0000259" key="4">
    <source>
        <dbReference type="PROSITE" id="PS50893"/>
    </source>
</evidence>
<dbReference type="InterPro" id="IPR003593">
    <property type="entry name" value="AAA+_ATPase"/>
</dbReference>
<evidence type="ECO:0000313" key="5">
    <source>
        <dbReference type="EMBL" id="HIU62186.1"/>
    </source>
</evidence>
<dbReference type="CDD" id="cd03230">
    <property type="entry name" value="ABC_DR_subfamily_A"/>
    <property type="match status" value="1"/>
</dbReference>
<dbReference type="GO" id="GO:0016887">
    <property type="term" value="F:ATP hydrolysis activity"/>
    <property type="evidence" value="ECO:0007669"/>
    <property type="project" value="InterPro"/>
</dbReference>
<dbReference type="Gene3D" id="3.40.50.300">
    <property type="entry name" value="P-loop containing nucleotide triphosphate hydrolases"/>
    <property type="match status" value="1"/>
</dbReference>
<dbReference type="EMBL" id="DVNJ01000001">
    <property type="protein sequence ID" value="HIU62186.1"/>
    <property type="molecule type" value="Genomic_DNA"/>
</dbReference>
<evidence type="ECO:0000256" key="3">
    <source>
        <dbReference type="ARBA" id="ARBA00022840"/>
    </source>
</evidence>
<dbReference type="PANTHER" id="PTHR42939:SF1">
    <property type="entry name" value="ABC TRANSPORTER ATP-BINDING PROTEIN ALBC-RELATED"/>
    <property type="match status" value="1"/>
</dbReference>
<dbReference type="PANTHER" id="PTHR42939">
    <property type="entry name" value="ABC TRANSPORTER ATP-BINDING PROTEIN ALBC-RELATED"/>
    <property type="match status" value="1"/>
</dbReference>
<proteinExistence type="predicted"/>
<dbReference type="AlphaFoldDB" id="A0A9D1MKY4"/>
<evidence type="ECO:0000256" key="2">
    <source>
        <dbReference type="ARBA" id="ARBA00022741"/>
    </source>
</evidence>
<evidence type="ECO:0000256" key="1">
    <source>
        <dbReference type="ARBA" id="ARBA00022448"/>
    </source>
</evidence>
<dbReference type="GO" id="GO:0005524">
    <property type="term" value="F:ATP binding"/>
    <property type="evidence" value="ECO:0007669"/>
    <property type="project" value="UniProtKB-KW"/>
</dbReference>